<dbReference type="PANTHER" id="PTHR43857:SF1">
    <property type="entry name" value="YJGH FAMILY PROTEIN"/>
    <property type="match status" value="1"/>
</dbReference>
<dbReference type="SUPFAM" id="SSF55298">
    <property type="entry name" value="YjgF-like"/>
    <property type="match status" value="1"/>
</dbReference>
<dbReference type="Pfam" id="PF01042">
    <property type="entry name" value="Ribonuc_L-PSP"/>
    <property type="match status" value="1"/>
</dbReference>
<dbReference type="Proteomes" id="UP000315947">
    <property type="component" value="Chromosome"/>
</dbReference>
<gene>
    <name evidence="1" type="ORF">FM037_05880</name>
</gene>
<sequence length="134" mass="14712">MSRSLIPSSSPYADLIGFSRAVRIGNHVCIGGTAPIDKGGNTVGLNDPAAQAQQCIQTIIHTLEVAGASLDDVVRTRVMVTDIKDWPKIAEVHGEYFKHIRPASTLFQVSRFINPEWLIEIEVDAIIDIDRCID</sequence>
<dbReference type="CDD" id="cd06154">
    <property type="entry name" value="YjgF_YER057c_UK114_like_6"/>
    <property type="match status" value="1"/>
</dbReference>
<dbReference type="EMBL" id="CP041614">
    <property type="protein sequence ID" value="QDO82843.1"/>
    <property type="molecule type" value="Genomic_DNA"/>
</dbReference>
<reference evidence="1 2" key="1">
    <citation type="submission" date="2019-07" db="EMBL/GenBank/DDBJ databases">
        <title>Shewanella sp. YLB-06 whole genomic sequence.</title>
        <authorList>
            <person name="Yu L."/>
        </authorList>
    </citation>
    <scope>NUCLEOTIDE SEQUENCE [LARGE SCALE GENOMIC DNA]</scope>
    <source>
        <strain evidence="1 2">YLB-06</strain>
    </source>
</reference>
<accession>A0ABX5WYM8</accession>
<organism evidence="1 2">
    <name type="scientific">Shewanella psychropiezotolerans</name>
    <dbReference type="NCBI Taxonomy" id="2593655"/>
    <lineage>
        <taxon>Bacteria</taxon>
        <taxon>Pseudomonadati</taxon>
        <taxon>Pseudomonadota</taxon>
        <taxon>Gammaproteobacteria</taxon>
        <taxon>Alteromonadales</taxon>
        <taxon>Shewanellaceae</taxon>
        <taxon>Shewanella</taxon>
    </lineage>
</organism>
<keyword evidence="2" id="KW-1185">Reference proteome</keyword>
<dbReference type="InterPro" id="IPR035959">
    <property type="entry name" value="RutC-like_sf"/>
</dbReference>
<evidence type="ECO:0000313" key="1">
    <source>
        <dbReference type="EMBL" id="QDO82843.1"/>
    </source>
</evidence>
<name>A0ABX5WYM8_9GAMM</name>
<dbReference type="RefSeq" id="WP_144045228.1">
    <property type="nucleotide sequence ID" value="NZ_CP041614.1"/>
</dbReference>
<dbReference type="InterPro" id="IPR006175">
    <property type="entry name" value="YjgF/YER057c/UK114"/>
</dbReference>
<proteinExistence type="predicted"/>
<dbReference type="Gene3D" id="3.30.1330.40">
    <property type="entry name" value="RutC-like"/>
    <property type="match status" value="1"/>
</dbReference>
<dbReference type="PANTHER" id="PTHR43857">
    <property type="entry name" value="BLR7761 PROTEIN"/>
    <property type="match status" value="1"/>
</dbReference>
<protein>
    <submittedName>
        <fullName evidence="1">RidA family protein</fullName>
    </submittedName>
</protein>
<evidence type="ECO:0000313" key="2">
    <source>
        <dbReference type="Proteomes" id="UP000315947"/>
    </source>
</evidence>